<evidence type="ECO:0000259" key="17">
    <source>
        <dbReference type="PROSITE" id="PS50927"/>
    </source>
</evidence>
<feature type="domain" description="Bulb-type lectin" evidence="17">
    <location>
        <begin position="1"/>
        <end position="60"/>
    </location>
</feature>
<dbReference type="AlphaFoldDB" id="A0AAN7IIR1"/>
<dbReference type="GO" id="GO:0004674">
    <property type="term" value="F:protein serine/threonine kinase activity"/>
    <property type="evidence" value="ECO:0007669"/>
    <property type="project" value="UniProtKB-KW"/>
</dbReference>
<dbReference type="InterPro" id="IPR036426">
    <property type="entry name" value="Bulb-type_lectin_dom_sf"/>
</dbReference>
<reference evidence="18 19" key="1">
    <citation type="journal article" date="2023" name="G3 (Bethesda)">
        <title>A haplotype-resolved chromosome-scale genome for Quercus rubra L. provides insights into the genetics of adaptive traits for red oak species.</title>
        <authorList>
            <person name="Kapoor B."/>
            <person name="Jenkins J."/>
            <person name="Schmutz J."/>
            <person name="Zhebentyayeva T."/>
            <person name="Kuelheim C."/>
            <person name="Coggeshall M."/>
            <person name="Heim C."/>
            <person name="Lasky J.R."/>
            <person name="Leites L."/>
            <person name="Islam-Faridi N."/>
            <person name="Romero-Severson J."/>
            <person name="DeLeo V.L."/>
            <person name="Lucas S.M."/>
            <person name="Lazic D."/>
            <person name="Gailing O."/>
            <person name="Carlson J."/>
            <person name="Staton M."/>
        </authorList>
    </citation>
    <scope>NUCLEOTIDE SEQUENCE [LARGE SCALE GENOMIC DNA]</scope>
    <source>
        <strain evidence="18">Pseudo-F2</strain>
    </source>
</reference>
<name>A0AAN7IIR1_QUERU</name>
<keyword evidence="2 13" id="KW-0723">Serine/threonine-protein kinase</keyword>
<dbReference type="FunFam" id="1.10.510.10:FF:000621">
    <property type="entry name" value="Serine/threonine-protein kinase"/>
    <property type="match status" value="1"/>
</dbReference>
<dbReference type="PROSITE" id="PS50927">
    <property type="entry name" value="BULB_LECTIN"/>
    <property type="match status" value="1"/>
</dbReference>
<comment type="catalytic activity">
    <reaction evidence="13">
        <text>L-threonyl-[protein] + ATP = O-phospho-L-threonyl-[protein] + ADP + H(+)</text>
        <dbReference type="Rhea" id="RHEA:46608"/>
        <dbReference type="Rhea" id="RHEA-COMP:11060"/>
        <dbReference type="Rhea" id="RHEA-COMP:11605"/>
        <dbReference type="ChEBI" id="CHEBI:15378"/>
        <dbReference type="ChEBI" id="CHEBI:30013"/>
        <dbReference type="ChEBI" id="CHEBI:30616"/>
        <dbReference type="ChEBI" id="CHEBI:61977"/>
        <dbReference type="ChEBI" id="CHEBI:456216"/>
        <dbReference type="EC" id="2.7.11.1"/>
    </reaction>
</comment>
<feature type="domain" description="Protein kinase" evidence="16">
    <location>
        <begin position="416"/>
        <end position="707"/>
    </location>
</feature>
<proteinExistence type="inferred from homology"/>
<dbReference type="Gene3D" id="3.30.200.20">
    <property type="entry name" value="Phosphorylase Kinase, domain 1"/>
    <property type="match status" value="1"/>
</dbReference>
<dbReference type="InterPro" id="IPR008271">
    <property type="entry name" value="Ser/Thr_kinase_AS"/>
</dbReference>
<dbReference type="InterPro" id="IPR024171">
    <property type="entry name" value="SRK-like_kinase"/>
</dbReference>
<evidence type="ECO:0000256" key="8">
    <source>
        <dbReference type="ARBA" id="ARBA00022840"/>
    </source>
</evidence>
<evidence type="ECO:0000256" key="15">
    <source>
        <dbReference type="SAM" id="Phobius"/>
    </source>
</evidence>
<keyword evidence="10 15" id="KW-0472">Membrane</keyword>
<organism evidence="18 19">
    <name type="scientific">Quercus rubra</name>
    <name type="common">Northern red oak</name>
    <name type="synonym">Quercus borealis</name>
    <dbReference type="NCBI Taxonomy" id="3512"/>
    <lineage>
        <taxon>Eukaryota</taxon>
        <taxon>Viridiplantae</taxon>
        <taxon>Streptophyta</taxon>
        <taxon>Embryophyta</taxon>
        <taxon>Tracheophyta</taxon>
        <taxon>Spermatophyta</taxon>
        <taxon>Magnoliopsida</taxon>
        <taxon>eudicotyledons</taxon>
        <taxon>Gunneridae</taxon>
        <taxon>Pentapetalae</taxon>
        <taxon>rosids</taxon>
        <taxon>fabids</taxon>
        <taxon>Fagales</taxon>
        <taxon>Fagaceae</taxon>
        <taxon>Quercus</taxon>
    </lineage>
</organism>
<dbReference type="InterPro" id="IPR011009">
    <property type="entry name" value="Kinase-like_dom_sf"/>
</dbReference>
<evidence type="ECO:0000256" key="7">
    <source>
        <dbReference type="ARBA" id="ARBA00022777"/>
    </source>
</evidence>
<keyword evidence="6 13" id="KW-0547">Nucleotide-binding</keyword>
<keyword evidence="3 13" id="KW-0808">Transferase</keyword>
<accession>A0AAN7IIR1</accession>
<keyword evidence="4 15" id="KW-0812">Transmembrane</keyword>
<evidence type="ECO:0000256" key="2">
    <source>
        <dbReference type="ARBA" id="ARBA00022527"/>
    </source>
</evidence>
<keyword evidence="11" id="KW-1015">Disulfide bond</keyword>
<keyword evidence="12" id="KW-0325">Glycoprotein</keyword>
<dbReference type="FunFam" id="3.30.200.20:FF:000178">
    <property type="entry name" value="serine/threonine-protein kinase PBS1-like"/>
    <property type="match status" value="1"/>
</dbReference>
<dbReference type="PANTHER" id="PTHR47974:SF27">
    <property type="entry name" value="RECEPTOR-LIKE SERINE_THREONINE-PROTEIN KINASE"/>
    <property type="match status" value="1"/>
</dbReference>
<dbReference type="InterPro" id="IPR000719">
    <property type="entry name" value="Prot_kinase_dom"/>
</dbReference>
<feature type="transmembrane region" description="Helical" evidence="15">
    <location>
        <begin position="345"/>
        <end position="370"/>
    </location>
</feature>
<dbReference type="PROSITE" id="PS00108">
    <property type="entry name" value="PROTEIN_KINASE_ST"/>
    <property type="match status" value="1"/>
</dbReference>
<dbReference type="InterPro" id="IPR017441">
    <property type="entry name" value="Protein_kinase_ATP_BS"/>
</dbReference>
<dbReference type="PIRSF" id="PIRSF000641">
    <property type="entry name" value="SRK"/>
    <property type="match status" value="1"/>
</dbReference>
<evidence type="ECO:0000313" key="18">
    <source>
        <dbReference type="EMBL" id="KAK4573647.1"/>
    </source>
</evidence>
<dbReference type="PANTHER" id="PTHR47974">
    <property type="entry name" value="OS07G0415500 PROTEIN"/>
    <property type="match status" value="1"/>
</dbReference>
<protein>
    <recommendedName>
        <fullName evidence="13">Receptor-like serine/threonine-protein kinase</fullName>
        <ecNumber evidence="13">2.7.11.1</ecNumber>
    </recommendedName>
</protein>
<dbReference type="PROSITE" id="PS00107">
    <property type="entry name" value="PROTEIN_KINASE_ATP"/>
    <property type="match status" value="1"/>
</dbReference>
<evidence type="ECO:0000256" key="13">
    <source>
        <dbReference type="PIRNR" id="PIRNR000641"/>
    </source>
</evidence>
<dbReference type="SUPFAM" id="SSF51110">
    <property type="entry name" value="alpha-D-mannose-specific plant lectins"/>
    <property type="match status" value="1"/>
</dbReference>
<evidence type="ECO:0000256" key="4">
    <source>
        <dbReference type="ARBA" id="ARBA00022692"/>
    </source>
</evidence>
<dbReference type="PROSITE" id="PS50011">
    <property type="entry name" value="PROTEIN_KINASE_DOM"/>
    <property type="match status" value="1"/>
</dbReference>
<keyword evidence="19" id="KW-1185">Reference proteome</keyword>
<dbReference type="GO" id="GO:0005524">
    <property type="term" value="F:ATP binding"/>
    <property type="evidence" value="ECO:0007669"/>
    <property type="project" value="UniProtKB-UniRule"/>
</dbReference>
<evidence type="ECO:0000259" key="16">
    <source>
        <dbReference type="PROSITE" id="PS50011"/>
    </source>
</evidence>
<comment type="subcellular location">
    <subcellularLocation>
        <location evidence="1">Membrane</location>
        <topology evidence="1">Single-pass membrane protein</topology>
    </subcellularLocation>
</comment>
<dbReference type="EC" id="2.7.11.1" evidence="13"/>
<evidence type="ECO:0000256" key="6">
    <source>
        <dbReference type="ARBA" id="ARBA00022741"/>
    </source>
</evidence>
<evidence type="ECO:0000256" key="3">
    <source>
        <dbReference type="ARBA" id="ARBA00022679"/>
    </source>
</evidence>
<dbReference type="EMBL" id="JAXUIC010000009">
    <property type="protein sequence ID" value="KAK4573647.1"/>
    <property type="molecule type" value="Genomic_DNA"/>
</dbReference>
<keyword evidence="9 15" id="KW-1133">Transmembrane helix</keyword>
<comment type="caution">
    <text evidence="18">The sequence shown here is derived from an EMBL/GenBank/DDBJ whole genome shotgun (WGS) entry which is preliminary data.</text>
</comment>
<gene>
    <name evidence="18" type="ORF">RGQ29_031555</name>
</gene>
<keyword evidence="8 13" id="KW-0067">ATP-binding</keyword>
<dbReference type="Gene3D" id="2.90.10.10">
    <property type="entry name" value="Bulb-type lectin domain"/>
    <property type="match status" value="1"/>
</dbReference>
<evidence type="ECO:0000256" key="11">
    <source>
        <dbReference type="ARBA" id="ARBA00023157"/>
    </source>
</evidence>
<dbReference type="Pfam" id="PF01453">
    <property type="entry name" value="B_lectin"/>
    <property type="match status" value="1"/>
</dbReference>
<evidence type="ECO:0000256" key="1">
    <source>
        <dbReference type="ARBA" id="ARBA00004167"/>
    </source>
</evidence>
<sequence length="775" mass="85679">MSSSDKLSLTVSGLIVTNQAGQPLWSTPQFNSDISAMQLSETGNLVLVDAGNNTLWESFAHPTDTIVMGQRIPTGKSLQSAVTDEDMSVGDYRLEVTDRDVVLQWNKMNYWELSMDPKAVRNSNKAVSLMAMNGTGLYLPASDNSTVVQVDLKGSSSFRSGKFGPDGRFSIVRPPQTQSDKWEVEFAGPFEDCDLPLNCKEIGLCRRKPLGGICSCLPDFSYQNNGDCMPVNRSLSLPSPCTAARYGSQLNSSISYLKFGPGMDYFANNFKEPVKNNVTLLVCQDLCSQNCSCLGFFHEISSGSCYLLENHLGSFILADHNKDRFGYIKVLVGSSNINQKRNLSVAALVLLPLTGFLILVVFVIIAILWLRKKRLSKTKTIRLGRSNSSSSAELEMISIPGLPRRFAYEELAAATENFKTQIGRGGFGTVYRGTLSDKAVVAVKKITSLGIQGKNEFCTEISIIGNIHHVNLVRLKGFCAQGRQRLLVLEYMNRGSLGSILFGNGPVLEWQERLEIAIGTARGLAYLHSGCEHRIIHCDVKPENILLNDNLQVKISDFGLSKLLNLEQSFLFTTMRGTRGYLAPEWITSSSISDKADVHSYGLVLLEIVRGRKNCSMQTWSHCTKTSSSEGNAPSSSPPDTEDRLIYFPLFALEMHQQRRYLELADPRLEGRVTSEEVEKIALCRVHEDPALRPSMAHVVGMLEGGLSLGEPRPESLNFLRFYGQRFIEESRMEGSNELMDFGLYPDINAISNSAAGVSYNPMSYISSQQLSGPR</sequence>
<dbReference type="InterPro" id="IPR001480">
    <property type="entry name" value="Bulb-type_lectin_dom"/>
</dbReference>
<dbReference type="SMART" id="SM00220">
    <property type="entry name" value="S_TKc"/>
    <property type="match status" value="1"/>
</dbReference>
<evidence type="ECO:0000256" key="12">
    <source>
        <dbReference type="ARBA" id="ARBA00023180"/>
    </source>
</evidence>
<dbReference type="SUPFAM" id="SSF56112">
    <property type="entry name" value="Protein kinase-like (PK-like)"/>
    <property type="match status" value="1"/>
</dbReference>
<comment type="catalytic activity">
    <reaction evidence="13">
        <text>L-seryl-[protein] + ATP = O-phospho-L-seryl-[protein] + ADP + H(+)</text>
        <dbReference type="Rhea" id="RHEA:17989"/>
        <dbReference type="Rhea" id="RHEA-COMP:9863"/>
        <dbReference type="Rhea" id="RHEA-COMP:11604"/>
        <dbReference type="ChEBI" id="CHEBI:15378"/>
        <dbReference type="ChEBI" id="CHEBI:29999"/>
        <dbReference type="ChEBI" id="CHEBI:30616"/>
        <dbReference type="ChEBI" id="CHEBI:83421"/>
        <dbReference type="ChEBI" id="CHEBI:456216"/>
        <dbReference type="EC" id="2.7.11.1"/>
    </reaction>
</comment>
<evidence type="ECO:0000256" key="10">
    <source>
        <dbReference type="ARBA" id="ARBA00023136"/>
    </source>
</evidence>
<evidence type="ECO:0000256" key="5">
    <source>
        <dbReference type="ARBA" id="ARBA00022729"/>
    </source>
</evidence>
<evidence type="ECO:0000313" key="19">
    <source>
        <dbReference type="Proteomes" id="UP001324115"/>
    </source>
</evidence>
<dbReference type="Pfam" id="PF00069">
    <property type="entry name" value="Pkinase"/>
    <property type="match status" value="1"/>
</dbReference>
<dbReference type="GO" id="GO:0016020">
    <property type="term" value="C:membrane"/>
    <property type="evidence" value="ECO:0007669"/>
    <property type="project" value="UniProtKB-SubCell"/>
</dbReference>
<keyword evidence="5" id="KW-0732">Signal</keyword>
<evidence type="ECO:0000256" key="9">
    <source>
        <dbReference type="ARBA" id="ARBA00022989"/>
    </source>
</evidence>
<feature type="binding site" evidence="14">
    <location>
        <position position="445"/>
    </location>
    <ligand>
        <name>ATP</name>
        <dbReference type="ChEBI" id="CHEBI:30616"/>
    </ligand>
</feature>
<keyword evidence="7 13" id="KW-0418">Kinase</keyword>
<dbReference type="Gene3D" id="1.10.510.10">
    <property type="entry name" value="Transferase(Phosphotransferase) domain 1"/>
    <property type="match status" value="1"/>
</dbReference>
<dbReference type="Proteomes" id="UP001324115">
    <property type="component" value="Unassembled WGS sequence"/>
</dbReference>
<evidence type="ECO:0000256" key="14">
    <source>
        <dbReference type="PROSITE-ProRule" id="PRU10141"/>
    </source>
</evidence>
<comment type="similarity">
    <text evidence="13">Belongs to the protein kinase superfamily. Ser/Thr protein kinase family.</text>
</comment>